<accession>A0ACB8AM71</accession>
<proteinExistence type="predicted"/>
<name>A0ACB8AM71_9AGAM</name>
<feature type="non-terminal residue" evidence="1">
    <location>
        <position position="1"/>
    </location>
</feature>
<protein>
    <submittedName>
        <fullName evidence="1">Uncharacterized protein</fullName>
    </submittedName>
</protein>
<sequence>VDNSSDVLAPTTASPCDDLPPSSPTSTLSPFPSPKHVRGSRKRRRDSDAYTLDVDAFLSDAADHSSAPIVADKPKPLRYGPLPSRAYIPKIPSHTSSNDTARSLLSPKQTPVSFSKDFCHVSPKRAKYTTTAKAYNPRKIAFIGPCAIKVPSHLRSVSKTAQHASDATSTSDNYIQNPAPVIQNAPNFNAYLHNKVYGLGINTAHTPVLDAYTPQTDAYLPNSDAYVRQSDIHTQHLDAYIPHSDAYAFDACNTDTRSYNILQDFADFTWSQIDYSTPTPTTSMDHSAPISHSTGYPTTMPLWNVNVDDPANINLLSSYSSHDTPFIMDVNYHPTPSPELGTTAGANFDNIAYSHGGGESPMEPTTNMFPIEHFPPSSMDGYSEPLPSLEFDLSQEVDRTPLPVLPPAIANLFIDPDEDPFGAALRLVALRKAGLMW</sequence>
<comment type="caution">
    <text evidence="1">The sequence shown here is derived from an EMBL/GenBank/DDBJ whole genome shotgun (WGS) entry which is preliminary data.</text>
</comment>
<organism evidence="1 2">
    <name type="scientific">Hygrophoropsis aurantiaca</name>
    <dbReference type="NCBI Taxonomy" id="72124"/>
    <lineage>
        <taxon>Eukaryota</taxon>
        <taxon>Fungi</taxon>
        <taxon>Dikarya</taxon>
        <taxon>Basidiomycota</taxon>
        <taxon>Agaricomycotina</taxon>
        <taxon>Agaricomycetes</taxon>
        <taxon>Agaricomycetidae</taxon>
        <taxon>Boletales</taxon>
        <taxon>Coniophorineae</taxon>
        <taxon>Hygrophoropsidaceae</taxon>
        <taxon>Hygrophoropsis</taxon>
    </lineage>
</organism>
<dbReference type="Proteomes" id="UP000790377">
    <property type="component" value="Unassembled WGS sequence"/>
</dbReference>
<evidence type="ECO:0000313" key="2">
    <source>
        <dbReference type="Proteomes" id="UP000790377"/>
    </source>
</evidence>
<keyword evidence="2" id="KW-1185">Reference proteome</keyword>
<dbReference type="EMBL" id="MU267616">
    <property type="protein sequence ID" value="KAH7914264.1"/>
    <property type="molecule type" value="Genomic_DNA"/>
</dbReference>
<reference evidence="1" key="1">
    <citation type="journal article" date="2021" name="New Phytol.">
        <title>Evolutionary innovations through gain and loss of genes in the ectomycorrhizal Boletales.</title>
        <authorList>
            <person name="Wu G."/>
            <person name="Miyauchi S."/>
            <person name="Morin E."/>
            <person name="Kuo A."/>
            <person name="Drula E."/>
            <person name="Varga T."/>
            <person name="Kohler A."/>
            <person name="Feng B."/>
            <person name="Cao Y."/>
            <person name="Lipzen A."/>
            <person name="Daum C."/>
            <person name="Hundley H."/>
            <person name="Pangilinan J."/>
            <person name="Johnson J."/>
            <person name="Barry K."/>
            <person name="LaButti K."/>
            <person name="Ng V."/>
            <person name="Ahrendt S."/>
            <person name="Min B."/>
            <person name="Choi I.G."/>
            <person name="Park H."/>
            <person name="Plett J.M."/>
            <person name="Magnuson J."/>
            <person name="Spatafora J.W."/>
            <person name="Nagy L.G."/>
            <person name="Henrissat B."/>
            <person name="Grigoriev I.V."/>
            <person name="Yang Z.L."/>
            <person name="Xu J."/>
            <person name="Martin F.M."/>
        </authorList>
    </citation>
    <scope>NUCLEOTIDE SEQUENCE</scope>
    <source>
        <strain evidence="1">ATCC 28755</strain>
    </source>
</reference>
<gene>
    <name evidence="1" type="ORF">BJ138DRAFT_1144205</name>
</gene>
<evidence type="ECO:0000313" key="1">
    <source>
        <dbReference type="EMBL" id="KAH7914264.1"/>
    </source>
</evidence>